<dbReference type="SMART" id="SM00052">
    <property type="entry name" value="EAL"/>
    <property type="match status" value="1"/>
</dbReference>
<evidence type="ECO:0000259" key="1">
    <source>
        <dbReference type="PROSITE" id="PS50883"/>
    </source>
</evidence>
<name>T1B5C3_9ZZZZ</name>
<reference evidence="2" key="1">
    <citation type="submission" date="2013-08" db="EMBL/GenBank/DDBJ databases">
        <authorList>
            <person name="Mendez C."/>
            <person name="Richter M."/>
            <person name="Ferrer M."/>
            <person name="Sanchez J."/>
        </authorList>
    </citation>
    <scope>NUCLEOTIDE SEQUENCE</scope>
</reference>
<dbReference type="CDD" id="cd01948">
    <property type="entry name" value="EAL"/>
    <property type="match status" value="1"/>
</dbReference>
<evidence type="ECO:0000313" key="2">
    <source>
        <dbReference type="EMBL" id="EQD48119.1"/>
    </source>
</evidence>
<dbReference type="Pfam" id="PF00563">
    <property type="entry name" value="EAL"/>
    <property type="match status" value="1"/>
</dbReference>
<dbReference type="PANTHER" id="PTHR33121">
    <property type="entry name" value="CYCLIC DI-GMP PHOSPHODIESTERASE PDEF"/>
    <property type="match status" value="1"/>
</dbReference>
<feature type="non-terminal residue" evidence="2">
    <location>
        <position position="1"/>
    </location>
</feature>
<dbReference type="PANTHER" id="PTHR33121:SF79">
    <property type="entry name" value="CYCLIC DI-GMP PHOSPHODIESTERASE PDED-RELATED"/>
    <property type="match status" value="1"/>
</dbReference>
<comment type="caution">
    <text evidence="2">The sequence shown here is derived from an EMBL/GenBank/DDBJ whole genome shotgun (WGS) entry which is preliminary data.</text>
</comment>
<gene>
    <name evidence="2" type="ORF">B1A_14180</name>
</gene>
<dbReference type="EMBL" id="AUZX01010406">
    <property type="protein sequence ID" value="EQD48119.1"/>
    <property type="molecule type" value="Genomic_DNA"/>
</dbReference>
<dbReference type="SUPFAM" id="SSF141868">
    <property type="entry name" value="EAL domain-like"/>
    <property type="match status" value="1"/>
</dbReference>
<dbReference type="PROSITE" id="PS50883">
    <property type="entry name" value="EAL"/>
    <property type="match status" value="1"/>
</dbReference>
<sequence>ALKDLSQAQAVIEKCRILGVAVSLDDFGTGQASLTSLQNLSVGEIKIDQGFALKVRTSQKDRAIVSSLVVVGRLMEIDVMVEGVETEEDGRALIDMGCELAQGYGIARPMPAEAIPEWIASWKPFESWTRKILPYNAEKGVKFLPPE</sequence>
<proteinExistence type="predicted"/>
<dbReference type="InterPro" id="IPR001633">
    <property type="entry name" value="EAL_dom"/>
</dbReference>
<feature type="domain" description="EAL" evidence="1">
    <location>
        <begin position="1"/>
        <end position="123"/>
    </location>
</feature>
<dbReference type="InterPro" id="IPR035919">
    <property type="entry name" value="EAL_sf"/>
</dbReference>
<dbReference type="InterPro" id="IPR050706">
    <property type="entry name" value="Cyclic-di-GMP_PDE-like"/>
</dbReference>
<dbReference type="Gene3D" id="3.20.20.450">
    <property type="entry name" value="EAL domain"/>
    <property type="match status" value="1"/>
</dbReference>
<protein>
    <submittedName>
        <fullName evidence="2">GGDEF EAL domain-containing protein</fullName>
    </submittedName>
</protein>
<dbReference type="AlphaFoldDB" id="T1B5C3"/>
<reference evidence="2" key="2">
    <citation type="journal article" date="2014" name="ISME J.">
        <title>Microbial stratification in low pH oxic and suboxic macroscopic growths along an acid mine drainage.</title>
        <authorList>
            <person name="Mendez-Garcia C."/>
            <person name="Mesa V."/>
            <person name="Sprenger R.R."/>
            <person name="Richter M."/>
            <person name="Diez M.S."/>
            <person name="Solano J."/>
            <person name="Bargiela R."/>
            <person name="Golyshina O.V."/>
            <person name="Manteca A."/>
            <person name="Ramos J.L."/>
            <person name="Gallego J.R."/>
            <person name="Llorente I."/>
            <person name="Martins Dos Santos V.A."/>
            <person name="Jensen O.N."/>
            <person name="Pelaez A.I."/>
            <person name="Sanchez J."/>
            <person name="Ferrer M."/>
        </authorList>
    </citation>
    <scope>NUCLEOTIDE SEQUENCE</scope>
</reference>
<dbReference type="GO" id="GO:0071111">
    <property type="term" value="F:cyclic-guanylate-specific phosphodiesterase activity"/>
    <property type="evidence" value="ECO:0007669"/>
    <property type="project" value="InterPro"/>
</dbReference>
<accession>T1B5C3</accession>
<organism evidence="2">
    <name type="scientific">mine drainage metagenome</name>
    <dbReference type="NCBI Taxonomy" id="410659"/>
    <lineage>
        <taxon>unclassified sequences</taxon>
        <taxon>metagenomes</taxon>
        <taxon>ecological metagenomes</taxon>
    </lineage>
</organism>